<feature type="transmembrane region" description="Helical" evidence="1">
    <location>
        <begin position="58"/>
        <end position="76"/>
    </location>
</feature>
<dbReference type="EMBL" id="LAZR01049555">
    <property type="protein sequence ID" value="KKK89381.1"/>
    <property type="molecule type" value="Genomic_DNA"/>
</dbReference>
<evidence type="ECO:0000256" key="1">
    <source>
        <dbReference type="SAM" id="Phobius"/>
    </source>
</evidence>
<organism evidence="2">
    <name type="scientific">marine sediment metagenome</name>
    <dbReference type="NCBI Taxonomy" id="412755"/>
    <lineage>
        <taxon>unclassified sequences</taxon>
        <taxon>metagenomes</taxon>
        <taxon>ecological metagenomes</taxon>
    </lineage>
</organism>
<feature type="non-terminal residue" evidence="2">
    <location>
        <position position="121"/>
    </location>
</feature>
<sequence length="121" mass="13450">MRPYLAILSARFRALLQYRAAAVAGMGTQVFWGLIRTMIFVAFFEGSSADSPMSKADVVAYIWLGQAFFAMFPLRVDAEVAEMIRTGNVAYELLRPVDIYSLWMARSIAARIAPPILRAGP</sequence>
<keyword evidence="1" id="KW-0472">Membrane</keyword>
<dbReference type="AlphaFoldDB" id="A0A0F9BYA1"/>
<proteinExistence type="predicted"/>
<gene>
    <name evidence="2" type="ORF">LCGC14_2733670</name>
</gene>
<accession>A0A0F9BYA1</accession>
<keyword evidence="1" id="KW-1133">Transmembrane helix</keyword>
<keyword evidence="1" id="KW-0812">Transmembrane</keyword>
<protein>
    <recommendedName>
        <fullName evidence="3">ABC-2 type transporter domain-containing protein</fullName>
    </recommendedName>
</protein>
<evidence type="ECO:0008006" key="3">
    <source>
        <dbReference type="Google" id="ProtNLM"/>
    </source>
</evidence>
<name>A0A0F9BYA1_9ZZZZ</name>
<feature type="transmembrane region" description="Helical" evidence="1">
    <location>
        <begin position="21"/>
        <end position="43"/>
    </location>
</feature>
<dbReference type="PANTHER" id="PTHR36832:SF2">
    <property type="entry name" value="INTEGRAL MEMBRANE PROTEIN"/>
    <property type="match status" value="1"/>
</dbReference>
<evidence type="ECO:0000313" key="2">
    <source>
        <dbReference type="EMBL" id="KKK89381.1"/>
    </source>
</evidence>
<reference evidence="2" key="1">
    <citation type="journal article" date="2015" name="Nature">
        <title>Complex archaea that bridge the gap between prokaryotes and eukaryotes.</title>
        <authorList>
            <person name="Spang A."/>
            <person name="Saw J.H."/>
            <person name="Jorgensen S.L."/>
            <person name="Zaremba-Niedzwiedzka K."/>
            <person name="Martijn J."/>
            <person name="Lind A.E."/>
            <person name="van Eijk R."/>
            <person name="Schleper C."/>
            <person name="Guy L."/>
            <person name="Ettema T.J."/>
        </authorList>
    </citation>
    <scope>NUCLEOTIDE SEQUENCE</scope>
</reference>
<comment type="caution">
    <text evidence="2">The sequence shown here is derived from an EMBL/GenBank/DDBJ whole genome shotgun (WGS) entry which is preliminary data.</text>
</comment>
<dbReference type="PANTHER" id="PTHR36832">
    <property type="entry name" value="SLR1174 PROTEIN-RELATED"/>
    <property type="match status" value="1"/>
</dbReference>